<accession>A0A9X2V6S9</accession>
<sequence length="109" mass="12154">MGQRTYSSEFKLQVVLEALQSDGTDAEVARAYDVHPVTLSGWKTKLKENGSKAFGGSDELKEKKEKIAKLERMVGQKEVEIALLKNFLGESHARLKRSVSQVSTKKNTD</sequence>
<dbReference type="Proteomes" id="UP001155144">
    <property type="component" value="Unassembled WGS sequence"/>
</dbReference>
<evidence type="ECO:0000313" key="3">
    <source>
        <dbReference type="Proteomes" id="UP001155144"/>
    </source>
</evidence>
<gene>
    <name evidence="2" type="ORF">GGP45_002766</name>
    <name evidence="1" type="ORF">GGP83_003365</name>
</gene>
<dbReference type="GO" id="GO:0004803">
    <property type="term" value="F:transposase activity"/>
    <property type="evidence" value="ECO:0007669"/>
    <property type="project" value="InterPro"/>
</dbReference>
<evidence type="ECO:0000313" key="1">
    <source>
        <dbReference type="EMBL" id="MCS3953390.1"/>
    </source>
</evidence>
<dbReference type="InterPro" id="IPR036388">
    <property type="entry name" value="WH-like_DNA-bd_sf"/>
</dbReference>
<dbReference type="RefSeq" id="WP_259040329.1">
    <property type="nucleotide sequence ID" value="NZ_JANTZA010000047.1"/>
</dbReference>
<evidence type="ECO:0000313" key="2">
    <source>
        <dbReference type="EMBL" id="MCS4122406.1"/>
    </source>
</evidence>
<dbReference type="EMBL" id="JANUBB010000025">
    <property type="protein sequence ID" value="MCS3953390.1"/>
    <property type="molecule type" value="Genomic_DNA"/>
</dbReference>
<dbReference type="GO" id="GO:0006313">
    <property type="term" value="P:DNA transposition"/>
    <property type="evidence" value="ECO:0007669"/>
    <property type="project" value="InterPro"/>
</dbReference>
<comment type="caution">
    <text evidence="2">The sequence shown here is derived from an EMBL/GenBank/DDBJ whole genome shotgun (WGS) entry which is preliminary data.</text>
</comment>
<name>A0A9X2V6S9_9BACT</name>
<dbReference type="GO" id="GO:0003677">
    <property type="term" value="F:DNA binding"/>
    <property type="evidence" value="ECO:0007669"/>
    <property type="project" value="InterPro"/>
</dbReference>
<dbReference type="Gene3D" id="1.10.10.10">
    <property type="entry name" value="Winged helix-like DNA-binding domain superfamily/Winged helix DNA-binding domain"/>
    <property type="match status" value="1"/>
</dbReference>
<reference evidence="2" key="1">
    <citation type="submission" date="2022-08" db="EMBL/GenBank/DDBJ databases">
        <title>Genomic Encyclopedia of Type Strains, Phase V (KMG-V): Genome sequencing to study the core and pangenomes of soil and plant-associated prokaryotes.</title>
        <authorList>
            <person name="Whitman W."/>
        </authorList>
    </citation>
    <scope>NUCLEOTIDE SEQUENCE</scope>
    <source>
        <strain evidence="1">SP2017</strain>
        <strain evidence="2">SP3026</strain>
    </source>
</reference>
<organism evidence="2 3">
    <name type="scientific">Salinibacter ruber</name>
    <dbReference type="NCBI Taxonomy" id="146919"/>
    <lineage>
        <taxon>Bacteria</taxon>
        <taxon>Pseudomonadati</taxon>
        <taxon>Rhodothermota</taxon>
        <taxon>Rhodothermia</taxon>
        <taxon>Rhodothermales</taxon>
        <taxon>Salinibacteraceae</taxon>
        <taxon>Salinibacter</taxon>
    </lineage>
</organism>
<dbReference type="InterPro" id="IPR002514">
    <property type="entry name" value="Transposase_8"/>
</dbReference>
<dbReference type="AlphaFoldDB" id="A0A9X2V6S9"/>
<dbReference type="InterPro" id="IPR009057">
    <property type="entry name" value="Homeodomain-like_sf"/>
</dbReference>
<dbReference type="Pfam" id="PF01527">
    <property type="entry name" value="HTH_Tnp_1"/>
    <property type="match status" value="1"/>
</dbReference>
<dbReference type="EMBL" id="JANUBL010000005">
    <property type="protein sequence ID" value="MCS4122406.1"/>
    <property type="molecule type" value="Genomic_DNA"/>
</dbReference>
<protein>
    <submittedName>
        <fullName evidence="2">Transposase-like protein</fullName>
    </submittedName>
</protein>
<proteinExistence type="predicted"/>
<dbReference type="SUPFAM" id="SSF46689">
    <property type="entry name" value="Homeodomain-like"/>
    <property type="match status" value="1"/>
</dbReference>
<dbReference type="Proteomes" id="UP001155010">
    <property type="component" value="Unassembled WGS sequence"/>
</dbReference>